<proteinExistence type="predicted"/>
<feature type="region of interest" description="Disordered" evidence="1">
    <location>
        <begin position="42"/>
        <end position="67"/>
    </location>
</feature>
<name>A0A1F6M0V0_9BACT</name>
<dbReference type="Proteomes" id="UP000176282">
    <property type="component" value="Unassembled WGS sequence"/>
</dbReference>
<sequence>MRKDFLFVLSQHIVEFNYREEVVYITKPARYNYRYRRADNGEITTKKYAENHPKTTVRENAGKKKTK</sequence>
<gene>
    <name evidence="2" type="ORF">A3J66_03870</name>
</gene>
<dbReference type="EMBL" id="MFQB01000051">
    <property type="protein sequence ID" value="OGH65266.1"/>
    <property type="molecule type" value="Genomic_DNA"/>
</dbReference>
<accession>A0A1F6M0V0</accession>
<protein>
    <submittedName>
        <fullName evidence="2">Uncharacterized protein</fullName>
    </submittedName>
</protein>
<evidence type="ECO:0000313" key="3">
    <source>
        <dbReference type="Proteomes" id="UP000176282"/>
    </source>
</evidence>
<reference evidence="2 3" key="1">
    <citation type="journal article" date="2016" name="Nat. Commun.">
        <title>Thousands of microbial genomes shed light on interconnected biogeochemical processes in an aquifer system.</title>
        <authorList>
            <person name="Anantharaman K."/>
            <person name="Brown C.T."/>
            <person name="Hug L.A."/>
            <person name="Sharon I."/>
            <person name="Castelle C.J."/>
            <person name="Probst A.J."/>
            <person name="Thomas B.C."/>
            <person name="Singh A."/>
            <person name="Wilkins M.J."/>
            <person name="Karaoz U."/>
            <person name="Brodie E.L."/>
            <person name="Williams K.H."/>
            <person name="Hubbard S.S."/>
            <person name="Banfield J.F."/>
        </authorList>
    </citation>
    <scope>NUCLEOTIDE SEQUENCE [LARGE SCALE GENOMIC DNA]</scope>
</reference>
<dbReference type="AlphaFoldDB" id="A0A1F6M0V0"/>
<comment type="caution">
    <text evidence="2">The sequence shown here is derived from an EMBL/GenBank/DDBJ whole genome shotgun (WGS) entry which is preliminary data.</text>
</comment>
<evidence type="ECO:0000313" key="2">
    <source>
        <dbReference type="EMBL" id="OGH65266.1"/>
    </source>
</evidence>
<organism evidence="2 3">
    <name type="scientific">Candidatus Magasanikbacteria bacterium RIFCSPHIGHO2_02_FULL_47_14</name>
    <dbReference type="NCBI Taxonomy" id="1798680"/>
    <lineage>
        <taxon>Bacteria</taxon>
        <taxon>Candidatus Magasanikiibacteriota</taxon>
    </lineage>
</organism>
<evidence type="ECO:0000256" key="1">
    <source>
        <dbReference type="SAM" id="MobiDB-lite"/>
    </source>
</evidence>